<dbReference type="PANTHER" id="PTHR42993">
    <property type="entry name" value="MAOC-LIKE DEHYDRATASE DOMAIN-CONTAINING PROTEIN"/>
    <property type="match status" value="1"/>
</dbReference>
<name>A0ABN2CKP7_9ACTN</name>
<organism evidence="3 4">
    <name type="scientific">Kribbella hippodromi</name>
    <dbReference type="NCBI Taxonomy" id="434347"/>
    <lineage>
        <taxon>Bacteria</taxon>
        <taxon>Bacillati</taxon>
        <taxon>Actinomycetota</taxon>
        <taxon>Actinomycetes</taxon>
        <taxon>Propionibacteriales</taxon>
        <taxon>Kribbellaceae</taxon>
        <taxon>Kribbella</taxon>
    </lineage>
</organism>
<gene>
    <name evidence="3" type="ORF">GCM10009804_15580</name>
</gene>
<accession>A0ABN2CKP7</accession>
<dbReference type="Proteomes" id="UP001501705">
    <property type="component" value="Unassembled WGS sequence"/>
</dbReference>
<evidence type="ECO:0000313" key="3">
    <source>
        <dbReference type="EMBL" id="GAA1559619.1"/>
    </source>
</evidence>
<sequence>MTRRFAGVEALRGAIGESLGTGEWLEIDQDRVDAFAAITDDRQWIHVDPERAAAGPYQGTVAHGYLTLSLLPALGRSIFTVDGLRMAINYGLDRVRFPHPVRVGARIRAHATLAGVTDTDAGLQAVVSFTVEIDGESKPACIAETVRLLVPSRT</sequence>
<dbReference type="SUPFAM" id="SSF54637">
    <property type="entry name" value="Thioesterase/thiol ester dehydrase-isomerase"/>
    <property type="match status" value="1"/>
</dbReference>
<dbReference type="InterPro" id="IPR039375">
    <property type="entry name" value="NodN-like"/>
</dbReference>
<evidence type="ECO:0000256" key="1">
    <source>
        <dbReference type="ARBA" id="ARBA00005254"/>
    </source>
</evidence>
<comment type="caution">
    <text evidence="3">The sequence shown here is derived from an EMBL/GenBank/DDBJ whole genome shotgun (WGS) entry which is preliminary data.</text>
</comment>
<dbReference type="Pfam" id="PF01575">
    <property type="entry name" value="MaoC_dehydratas"/>
    <property type="match status" value="1"/>
</dbReference>
<dbReference type="EMBL" id="BAAAPH010000004">
    <property type="protein sequence ID" value="GAA1559619.1"/>
    <property type="molecule type" value="Genomic_DNA"/>
</dbReference>
<dbReference type="Gene3D" id="3.10.129.10">
    <property type="entry name" value="Hotdog Thioesterase"/>
    <property type="match status" value="1"/>
</dbReference>
<reference evidence="3 4" key="1">
    <citation type="journal article" date="2019" name="Int. J. Syst. Evol. Microbiol.">
        <title>The Global Catalogue of Microorganisms (GCM) 10K type strain sequencing project: providing services to taxonomists for standard genome sequencing and annotation.</title>
        <authorList>
            <consortium name="The Broad Institute Genomics Platform"/>
            <consortium name="The Broad Institute Genome Sequencing Center for Infectious Disease"/>
            <person name="Wu L."/>
            <person name="Ma J."/>
        </authorList>
    </citation>
    <scope>NUCLEOTIDE SEQUENCE [LARGE SCALE GENOMIC DNA]</scope>
    <source>
        <strain evidence="3 4">JCM 15572</strain>
    </source>
</reference>
<dbReference type="InterPro" id="IPR029069">
    <property type="entry name" value="HotDog_dom_sf"/>
</dbReference>
<evidence type="ECO:0000259" key="2">
    <source>
        <dbReference type="Pfam" id="PF01575"/>
    </source>
</evidence>
<dbReference type="CDD" id="cd03450">
    <property type="entry name" value="NodN"/>
    <property type="match status" value="1"/>
</dbReference>
<dbReference type="PANTHER" id="PTHR42993:SF1">
    <property type="entry name" value="MAOC-LIKE DEHYDRATASE DOMAIN-CONTAINING PROTEIN"/>
    <property type="match status" value="1"/>
</dbReference>
<feature type="domain" description="MaoC-like" evidence="2">
    <location>
        <begin position="14"/>
        <end position="121"/>
    </location>
</feature>
<comment type="similarity">
    <text evidence="1">Belongs to the enoyl-CoA hydratase/isomerase family.</text>
</comment>
<evidence type="ECO:0000313" key="4">
    <source>
        <dbReference type="Proteomes" id="UP001501705"/>
    </source>
</evidence>
<dbReference type="RefSeq" id="WP_344232678.1">
    <property type="nucleotide sequence ID" value="NZ_BAAAPH010000004.1"/>
</dbReference>
<dbReference type="InterPro" id="IPR002539">
    <property type="entry name" value="MaoC-like_dom"/>
</dbReference>
<keyword evidence="4" id="KW-1185">Reference proteome</keyword>
<protein>
    <submittedName>
        <fullName evidence="3">MaoC family dehydratase</fullName>
    </submittedName>
</protein>
<proteinExistence type="inferred from homology"/>